<proteinExistence type="predicted"/>
<feature type="transmembrane region" description="Helical" evidence="2">
    <location>
        <begin position="46"/>
        <end position="64"/>
    </location>
</feature>
<feature type="transmembrane region" description="Helical" evidence="2">
    <location>
        <begin position="111"/>
        <end position="134"/>
    </location>
</feature>
<comment type="caution">
    <text evidence="3">The sequence shown here is derived from an EMBL/GenBank/DDBJ whole genome shotgun (WGS) entry which is preliminary data.</text>
</comment>
<evidence type="ECO:0000256" key="1">
    <source>
        <dbReference type="SAM" id="MobiDB-lite"/>
    </source>
</evidence>
<reference evidence="3 4" key="1">
    <citation type="submission" date="2016-07" db="EMBL/GenBank/DDBJ databases">
        <title>Pervasive Adenine N6-methylation of Active Genes in Fungi.</title>
        <authorList>
            <consortium name="DOE Joint Genome Institute"/>
            <person name="Mondo S.J."/>
            <person name="Dannebaum R.O."/>
            <person name="Kuo R.C."/>
            <person name="Labutti K."/>
            <person name="Haridas S."/>
            <person name="Kuo A."/>
            <person name="Salamov A."/>
            <person name="Ahrendt S.R."/>
            <person name="Lipzen A."/>
            <person name="Sullivan W."/>
            <person name="Andreopoulos W.B."/>
            <person name="Clum A."/>
            <person name="Lindquist E."/>
            <person name="Daum C."/>
            <person name="Ramamoorthy G.K."/>
            <person name="Gryganskyi A."/>
            <person name="Culley D."/>
            <person name="Magnuson J.K."/>
            <person name="James T.Y."/>
            <person name="O'Malley M.A."/>
            <person name="Stajich J.E."/>
            <person name="Spatafora J.W."/>
            <person name="Visel A."/>
            <person name="Grigoriev I.V."/>
        </authorList>
    </citation>
    <scope>NUCLEOTIDE SEQUENCE [LARGE SCALE GENOMIC DNA]</scope>
    <source>
        <strain evidence="3 4">CBS 115471</strain>
    </source>
</reference>
<feature type="transmembrane region" description="Helical" evidence="2">
    <location>
        <begin position="21"/>
        <end position="40"/>
    </location>
</feature>
<organism evidence="3 4">
    <name type="scientific">Clohesyomyces aquaticus</name>
    <dbReference type="NCBI Taxonomy" id="1231657"/>
    <lineage>
        <taxon>Eukaryota</taxon>
        <taxon>Fungi</taxon>
        <taxon>Dikarya</taxon>
        <taxon>Ascomycota</taxon>
        <taxon>Pezizomycotina</taxon>
        <taxon>Dothideomycetes</taxon>
        <taxon>Pleosporomycetidae</taxon>
        <taxon>Pleosporales</taxon>
        <taxon>Lindgomycetaceae</taxon>
        <taxon>Clohesyomyces</taxon>
    </lineage>
</organism>
<evidence type="ECO:0000256" key="2">
    <source>
        <dbReference type="SAM" id="Phobius"/>
    </source>
</evidence>
<evidence type="ECO:0000313" key="4">
    <source>
        <dbReference type="Proteomes" id="UP000193144"/>
    </source>
</evidence>
<dbReference type="OrthoDB" id="5241710at2759"/>
<dbReference type="AlphaFoldDB" id="A0A1Y1Z537"/>
<evidence type="ECO:0000313" key="3">
    <source>
        <dbReference type="EMBL" id="ORY05373.1"/>
    </source>
</evidence>
<dbReference type="Proteomes" id="UP000193144">
    <property type="component" value="Unassembled WGS sequence"/>
</dbReference>
<keyword evidence="4" id="KW-1185">Reference proteome</keyword>
<gene>
    <name evidence="3" type="ORF">BCR34DRAFT_571989</name>
</gene>
<sequence length="201" mass="21468">MAGPILNVKIITKSLNHSLRAISVLTFPPGFLFLLIQGIASGHVNPAISIIPLFFSSAFSAVLLHHERACGCQSAGLMGTPIHLVVDLLLGIGLFVCLILTWVFLPSRYDGGMVMLGTYCTNFVIVNFLVHFYFTAQQLYDAVMPGADYARSCPHCQYGPFVSSGGGGMRKGYAPLLDGEARPMDEEPTGNGQAEGADSAV</sequence>
<accession>A0A1Y1Z537</accession>
<evidence type="ECO:0008006" key="5">
    <source>
        <dbReference type="Google" id="ProtNLM"/>
    </source>
</evidence>
<dbReference type="EMBL" id="MCFA01000126">
    <property type="protein sequence ID" value="ORY05373.1"/>
    <property type="molecule type" value="Genomic_DNA"/>
</dbReference>
<keyword evidence="2" id="KW-1133">Transmembrane helix</keyword>
<keyword evidence="2" id="KW-0472">Membrane</keyword>
<feature type="region of interest" description="Disordered" evidence="1">
    <location>
        <begin position="180"/>
        <end position="201"/>
    </location>
</feature>
<dbReference type="STRING" id="1231657.A0A1Y1Z537"/>
<name>A0A1Y1Z537_9PLEO</name>
<protein>
    <recommendedName>
        <fullName evidence="5">MARVEL domain-containing protein</fullName>
    </recommendedName>
</protein>
<keyword evidence="2" id="KW-0812">Transmembrane</keyword>
<feature type="transmembrane region" description="Helical" evidence="2">
    <location>
        <begin position="84"/>
        <end position="105"/>
    </location>
</feature>